<evidence type="ECO:0000313" key="4">
    <source>
        <dbReference type="Proteomes" id="UP000469559"/>
    </source>
</evidence>
<keyword evidence="2" id="KW-0472">Membrane</keyword>
<sequence>MPTDFAQSSTPSAGLVTKTVTLEVPAPTTTQDWHHRAKETYTASPTYGPPPSNASIVPGASASAESQMLWDRVTHGARIAIVLAAILGIILVIVFSMWFCCNCCGRRKKRRSQDRAAENGVLPMHTIQDRGVEEAAATARPGGDAPPSYEEVVPPQHRRLAGGIPNINTTSEEDDAVVSDGKTPLSEIPFEDVVLDHVGSQSSGSRMFDQVHHGAGGDTRGHTNT</sequence>
<reference evidence="3 4" key="1">
    <citation type="submission" date="2018-05" db="EMBL/GenBank/DDBJ databases">
        <title>Whole genome sequencing for identification of molecular markers to develop diagnostic detection tools for the regulated plant pathogen Lachnellula willkommii.</title>
        <authorList>
            <person name="Giroux E."/>
            <person name="Bilodeau G."/>
        </authorList>
    </citation>
    <scope>NUCLEOTIDE SEQUENCE [LARGE SCALE GENOMIC DNA]</scope>
    <source>
        <strain evidence="3 4">CBS 203.66</strain>
    </source>
</reference>
<feature type="region of interest" description="Disordered" evidence="1">
    <location>
        <begin position="112"/>
        <end position="183"/>
    </location>
</feature>
<gene>
    <name evidence="3" type="ORF">LARI1_G005002</name>
</gene>
<organism evidence="3 4">
    <name type="scientific">Lachnellula arida</name>
    <dbReference type="NCBI Taxonomy" id="1316785"/>
    <lineage>
        <taxon>Eukaryota</taxon>
        <taxon>Fungi</taxon>
        <taxon>Dikarya</taxon>
        <taxon>Ascomycota</taxon>
        <taxon>Pezizomycotina</taxon>
        <taxon>Leotiomycetes</taxon>
        <taxon>Helotiales</taxon>
        <taxon>Lachnaceae</taxon>
        <taxon>Lachnellula</taxon>
    </lineage>
</organism>
<proteinExistence type="predicted"/>
<accession>A0A8T9B969</accession>
<keyword evidence="2" id="KW-1133">Transmembrane helix</keyword>
<comment type="caution">
    <text evidence="3">The sequence shown here is derived from an EMBL/GenBank/DDBJ whole genome shotgun (WGS) entry which is preliminary data.</text>
</comment>
<dbReference type="Proteomes" id="UP000469559">
    <property type="component" value="Unassembled WGS sequence"/>
</dbReference>
<feature type="transmembrane region" description="Helical" evidence="2">
    <location>
        <begin position="79"/>
        <end position="101"/>
    </location>
</feature>
<dbReference type="OrthoDB" id="3560771at2759"/>
<keyword evidence="2" id="KW-0812">Transmembrane</keyword>
<evidence type="ECO:0000256" key="2">
    <source>
        <dbReference type="SAM" id="Phobius"/>
    </source>
</evidence>
<name>A0A8T9B969_9HELO</name>
<keyword evidence="4" id="KW-1185">Reference proteome</keyword>
<evidence type="ECO:0000313" key="3">
    <source>
        <dbReference type="EMBL" id="TVY16227.1"/>
    </source>
</evidence>
<protein>
    <submittedName>
        <fullName evidence="3">Uncharacterized protein</fullName>
    </submittedName>
</protein>
<evidence type="ECO:0000256" key="1">
    <source>
        <dbReference type="SAM" id="MobiDB-lite"/>
    </source>
</evidence>
<dbReference type="EMBL" id="QGMF01000394">
    <property type="protein sequence ID" value="TVY16227.1"/>
    <property type="molecule type" value="Genomic_DNA"/>
</dbReference>
<feature type="region of interest" description="Disordered" evidence="1">
    <location>
        <begin position="200"/>
        <end position="225"/>
    </location>
</feature>
<dbReference type="AlphaFoldDB" id="A0A8T9B969"/>